<sequence length="346" mass="39011">MKILKSLDIWIITSLTGIILYAAFNIFGIYHQNILQYFAFIITGIAAFAFFYKAGLQLFRDNYIALFAVFLFLFIATLLFGENIRGSKRWIDILVFNFQTSEFYKPFFTIIIASLLSTQNRFTHRRLLITFFIVGISFFFIFIQPDLSTAVMFLSVFSIMFYFSGVPSKTVLKCITVIFLAIPFVWFILKPYQQGRIIGFMNPDIDPQGLSYNLHQSIITIGSGNILGKGLGMSTQSRYKFLPEYHTDFAFASLVEQFGFVGGAIVIILFGVILYRLFNKAASKHNDSFSYLFIIGTISFIGIPIFVNIGMNMGLLPVTGIALPFISYGGSSIVSTMIMLALALSI</sequence>
<dbReference type="GO" id="GO:0015648">
    <property type="term" value="F:lipid-linked peptidoglycan transporter activity"/>
    <property type="evidence" value="ECO:0007669"/>
    <property type="project" value="TreeGrafter"/>
</dbReference>
<dbReference type="InterPro" id="IPR001182">
    <property type="entry name" value="FtsW/RodA"/>
</dbReference>
<comment type="subcellular location">
    <subcellularLocation>
        <location evidence="1">Membrane</location>
        <topology evidence="1">Multi-pass membrane protein</topology>
    </subcellularLocation>
</comment>
<feature type="transmembrane region" description="Helical" evidence="6">
    <location>
        <begin position="7"/>
        <end position="28"/>
    </location>
</feature>
<evidence type="ECO:0000256" key="2">
    <source>
        <dbReference type="ARBA" id="ARBA00022692"/>
    </source>
</evidence>
<keyword evidence="4 6" id="KW-1133">Transmembrane helix</keyword>
<dbReference type="Proteomes" id="UP000177027">
    <property type="component" value="Unassembled WGS sequence"/>
</dbReference>
<proteinExistence type="predicted"/>
<dbReference type="Pfam" id="PF01098">
    <property type="entry name" value="FTSW_RODA_SPOVE"/>
    <property type="match status" value="1"/>
</dbReference>
<dbReference type="EMBL" id="MFZS01000022">
    <property type="protein sequence ID" value="OGK28875.1"/>
    <property type="molecule type" value="Genomic_DNA"/>
</dbReference>
<protein>
    <recommendedName>
        <fullName evidence="9">Rod shape-determining protein RodA</fullName>
    </recommendedName>
</protein>
<accession>A0A1F7HCU2</accession>
<keyword evidence="3" id="KW-0133">Cell shape</keyword>
<keyword evidence="2 6" id="KW-0812">Transmembrane</keyword>
<dbReference type="PANTHER" id="PTHR30474">
    <property type="entry name" value="CELL CYCLE PROTEIN"/>
    <property type="match status" value="1"/>
</dbReference>
<evidence type="ECO:0000256" key="5">
    <source>
        <dbReference type="ARBA" id="ARBA00023136"/>
    </source>
</evidence>
<dbReference type="InterPro" id="IPR018365">
    <property type="entry name" value="Cell_cycle_FtsW-rel_CS"/>
</dbReference>
<feature type="transmembrane region" description="Helical" evidence="6">
    <location>
        <begin position="127"/>
        <end position="143"/>
    </location>
</feature>
<evidence type="ECO:0000256" key="4">
    <source>
        <dbReference type="ARBA" id="ARBA00022989"/>
    </source>
</evidence>
<evidence type="ECO:0000256" key="1">
    <source>
        <dbReference type="ARBA" id="ARBA00004141"/>
    </source>
</evidence>
<dbReference type="PANTHER" id="PTHR30474:SF1">
    <property type="entry name" value="PEPTIDOGLYCAN GLYCOSYLTRANSFERASE MRDB"/>
    <property type="match status" value="1"/>
</dbReference>
<feature type="transmembrane region" description="Helical" evidence="6">
    <location>
        <begin position="289"/>
        <end position="309"/>
    </location>
</feature>
<dbReference type="AlphaFoldDB" id="A0A1F7HCU2"/>
<feature type="transmembrane region" description="Helical" evidence="6">
    <location>
        <begin position="34"/>
        <end position="52"/>
    </location>
</feature>
<feature type="transmembrane region" description="Helical" evidence="6">
    <location>
        <begin position="171"/>
        <end position="189"/>
    </location>
</feature>
<evidence type="ECO:0000313" key="8">
    <source>
        <dbReference type="Proteomes" id="UP000177027"/>
    </source>
</evidence>
<dbReference type="GO" id="GO:0005886">
    <property type="term" value="C:plasma membrane"/>
    <property type="evidence" value="ECO:0007669"/>
    <property type="project" value="TreeGrafter"/>
</dbReference>
<evidence type="ECO:0000256" key="3">
    <source>
        <dbReference type="ARBA" id="ARBA00022960"/>
    </source>
</evidence>
<dbReference type="GO" id="GO:0051301">
    <property type="term" value="P:cell division"/>
    <property type="evidence" value="ECO:0007669"/>
    <property type="project" value="InterPro"/>
</dbReference>
<dbReference type="GO" id="GO:0032153">
    <property type="term" value="C:cell division site"/>
    <property type="evidence" value="ECO:0007669"/>
    <property type="project" value="TreeGrafter"/>
</dbReference>
<evidence type="ECO:0008006" key="9">
    <source>
        <dbReference type="Google" id="ProtNLM"/>
    </source>
</evidence>
<feature type="transmembrane region" description="Helical" evidence="6">
    <location>
        <begin position="93"/>
        <end position="115"/>
    </location>
</feature>
<evidence type="ECO:0000313" key="7">
    <source>
        <dbReference type="EMBL" id="OGK28875.1"/>
    </source>
</evidence>
<dbReference type="GO" id="GO:0008360">
    <property type="term" value="P:regulation of cell shape"/>
    <property type="evidence" value="ECO:0007669"/>
    <property type="project" value="UniProtKB-KW"/>
</dbReference>
<feature type="transmembrane region" description="Helical" evidence="6">
    <location>
        <begin position="64"/>
        <end position="81"/>
    </location>
</feature>
<organism evidence="7 8">
    <name type="scientific">Candidatus Roizmanbacteria bacterium RIFCSPHIGHO2_02_FULL_40_9</name>
    <dbReference type="NCBI Taxonomy" id="1802042"/>
    <lineage>
        <taxon>Bacteria</taxon>
        <taxon>Candidatus Roizmaniibacteriota</taxon>
    </lineage>
</organism>
<comment type="caution">
    <text evidence="7">The sequence shown here is derived from an EMBL/GenBank/DDBJ whole genome shotgun (WGS) entry which is preliminary data.</text>
</comment>
<feature type="transmembrane region" description="Helical" evidence="6">
    <location>
        <begin position="258"/>
        <end position="277"/>
    </location>
</feature>
<keyword evidence="5 6" id="KW-0472">Membrane</keyword>
<gene>
    <name evidence="7" type="ORF">A3D06_02310</name>
</gene>
<reference evidence="7 8" key="1">
    <citation type="journal article" date="2016" name="Nat. Commun.">
        <title>Thousands of microbial genomes shed light on interconnected biogeochemical processes in an aquifer system.</title>
        <authorList>
            <person name="Anantharaman K."/>
            <person name="Brown C.T."/>
            <person name="Hug L.A."/>
            <person name="Sharon I."/>
            <person name="Castelle C.J."/>
            <person name="Probst A.J."/>
            <person name="Thomas B.C."/>
            <person name="Singh A."/>
            <person name="Wilkins M.J."/>
            <person name="Karaoz U."/>
            <person name="Brodie E.L."/>
            <person name="Williams K.H."/>
            <person name="Hubbard S.S."/>
            <person name="Banfield J.F."/>
        </authorList>
    </citation>
    <scope>NUCLEOTIDE SEQUENCE [LARGE SCALE GENOMIC DNA]</scope>
</reference>
<dbReference type="PROSITE" id="PS00428">
    <property type="entry name" value="FTSW_RODA_SPOVE"/>
    <property type="match status" value="1"/>
</dbReference>
<name>A0A1F7HCU2_9BACT</name>
<evidence type="ECO:0000256" key="6">
    <source>
        <dbReference type="SAM" id="Phobius"/>
    </source>
</evidence>
<feature type="transmembrane region" description="Helical" evidence="6">
    <location>
        <begin position="321"/>
        <end position="344"/>
    </location>
</feature>
<feature type="transmembrane region" description="Helical" evidence="6">
    <location>
        <begin position="149"/>
        <end position="166"/>
    </location>
</feature>